<sequence length="259" mass="30697">MLTLSEIEKNYPENLRGFKRFILREYLQHKLLQLLFDSAYANELCFLGGTCLRIVHGNTRFSEDLDFDNFTIAEDTFEKVSGVLKKELEQEGYEVEMKTVFRGAYHCYIRFPEILYKEGLSGHREEKILIQLDTEPQHFAFVPEKYILNRFDVFTQILITPLNLLLAQKFYAVCNRERNKGRDFFDIAFLLSLIDRPDYNYLEFKMGVSNEKQLKERIIERCNSLSMEEMAQDVQPFLFNPRDVQKVLLFPELIKQAKL</sequence>
<evidence type="ECO:0000313" key="2">
    <source>
        <dbReference type="Proteomes" id="UP000753802"/>
    </source>
</evidence>
<gene>
    <name evidence="1" type="ORF">GWC95_07600</name>
</gene>
<organism evidence="1 2">
    <name type="scientific">Sediminibacterium roseum</name>
    <dbReference type="NCBI Taxonomy" id="1978412"/>
    <lineage>
        <taxon>Bacteria</taxon>
        <taxon>Pseudomonadati</taxon>
        <taxon>Bacteroidota</taxon>
        <taxon>Chitinophagia</taxon>
        <taxon>Chitinophagales</taxon>
        <taxon>Chitinophagaceae</taxon>
        <taxon>Sediminibacterium</taxon>
    </lineage>
</organism>
<accession>A0ABW9ZRP7</accession>
<evidence type="ECO:0000313" key="1">
    <source>
        <dbReference type="EMBL" id="NCI49781.1"/>
    </source>
</evidence>
<dbReference type="Proteomes" id="UP000753802">
    <property type="component" value="Unassembled WGS sequence"/>
</dbReference>
<dbReference type="RefSeq" id="WP_161818089.1">
    <property type="nucleotide sequence ID" value="NZ_JAACJS010000011.1"/>
</dbReference>
<dbReference type="InterPro" id="IPR014942">
    <property type="entry name" value="AbiEii"/>
</dbReference>
<dbReference type="Pfam" id="PF08843">
    <property type="entry name" value="AbiEii"/>
    <property type="match status" value="1"/>
</dbReference>
<proteinExistence type="predicted"/>
<dbReference type="EMBL" id="JAACJS010000011">
    <property type="protein sequence ID" value="NCI49781.1"/>
    <property type="molecule type" value="Genomic_DNA"/>
</dbReference>
<name>A0ABW9ZRP7_9BACT</name>
<keyword evidence="2" id="KW-1185">Reference proteome</keyword>
<protein>
    <submittedName>
        <fullName evidence="1">Nucleotidyl transferase AbiEii/AbiGii toxin family protein</fullName>
    </submittedName>
</protein>
<comment type="caution">
    <text evidence="1">The sequence shown here is derived from an EMBL/GenBank/DDBJ whole genome shotgun (WGS) entry which is preliminary data.</text>
</comment>
<dbReference type="Gene3D" id="3.10.450.620">
    <property type="entry name" value="JHP933, nucleotidyltransferase-like core domain"/>
    <property type="match status" value="1"/>
</dbReference>
<dbReference type="GO" id="GO:0016740">
    <property type="term" value="F:transferase activity"/>
    <property type="evidence" value="ECO:0007669"/>
    <property type="project" value="UniProtKB-KW"/>
</dbReference>
<reference evidence="1 2" key="1">
    <citation type="submission" date="2020-01" db="EMBL/GenBank/DDBJ databases">
        <title>Genome analysis.</title>
        <authorList>
            <person name="Wu S."/>
            <person name="Wang G."/>
        </authorList>
    </citation>
    <scope>NUCLEOTIDE SEQUENCE [LARGE SCALE GENOMIC DNA]</scope>
    <source>
        <strain evidence="1 2">SYL130</strain>
    </source>
</reference>
<keyword evidence="1" id="KW-0808">Transferase</keyword>